<keyword evidence="2" id="KW-1133">Transmembrane helix</keyword>
<gene>
    <name evidence="3" type="ORF">MKUB_22470</name>
</gene>
<keyword evidence="4" id="KW-1185">Reference proteome</keyword>
<keyword evidence="2" id="KW-0472">Membrane</keyword>
<comment type="caution">
    <text evidence="3">The sequence shown here is derived from an EMBL/GenBank/DDBJ whole genome shotgun (WGS) entry which is preliminary data.</text>
</comment>
<evidence type="ECO:0000256" key="2">
    <source>
        <dbReference type="SAM" id="Phobius"/>
    </source>
</evidence>
<organism evidence="3 4">
    <name type="scientific">Mycobacterium kubicae</name>
    <dbReference type="NCBI Taxonomy" id="120959"/>
    <lineage>
        <taxon>Bacteria</taxon>
        <taxon>Bacillati</taxon>
        <taxon>Actinomycetota</taxon>
        <taxon>Actinomycetes</taxon>
        <taxon>Mycobacteriales</taxon>
        <taxon>Mycobacteriaceae</taxon>
        <taxon>Mycobacterium</taxon>
        <taxon>Mycobacterium simiae complex</taxon>
    </lineage>
</organism>
<dbReference type="InterPro" id="IPR021213">
    <property type="entry name" value="DUF2567"/>
</dbReference>
<keyword evidence="2" id="KW-0812">Transmembrane</keyword>
<protein>
    <recommendedName>
        <fullName evidence="5">DUF2567 domain-containing protein</fullName>
    </recommendedName>
</protein>
<name>A0ABQ1BM51_9MYCO</name>
<evidence type="ECO:0000313" key="4">
    <source>
        <dbReference type="Proteomes" id="UP000465306"/>
    </source>
</evidence>
<feature type="transmembrane region" description="Helical" evidence="2">
    <location>
        <begin position="172"/>
        <end position="192"/>
    </location>
</feature>
<feature type="transmembrane region" description="Helical" evidence="2">
    <location>
        <begin position="29"/>
        <end position="51"/>
    </location>
</feature>
<dbReference type="EMBL" id="BLKU01000003">
    <property type="protein sequence ID" value="GFG64757.1"/>
    <property type="molecule type" value="Genomic_DNA"/>
</dbReference>
<feature type="compositionally biased region" description="Pro residues" evidence="1">
    <location>
        <begin position="1"/>
        <end position="21"/>
    </location>
</feature>
<proteinExistence type="predicted"/>
<reference evidence="3 4" key="1">
    <citation type="journal article" date="2019" name="Emerg. Microbes Infect.">
        <title>Comprehensive subspecies identification of 175 nontuberculous mycobacteria species based on 7547 genomic profiles.</title>
        <authorList>
            <person name="Matsumoto Y."/>
            <person name="Kinjo T."/>
            <person name="Motooka D."/>
            <person name="Nabeya D."/>
            <person name="Jung N."/>
            <person name="Uechi K."/>
            <person name="Horii T."/>
            <person name="Iida T."/>
            <person name="Fujita J."/>
            <person name="Nakamura S."/>
        </authorList>
    </citation>
    <scope>NUCLEOTIDE SEQUENCE [LARGE SCALE GENOMIC DNA]</scope>
    <source>
        <strain evidence="3 4">JCM 13573</strain>
    </source>
</reference>
<evidence type="ECO:0008006" key="5">
    <source>
        <dbReference type="Google" id="ProtNLM"/>
    </source>
</evidence>
<feature type="transmembrane region" description="Helical" evidence="2">
    <location>
        <begin position="113"/>
        <end position="135"/>
    </location>
</feature>
<evidence type="ECO:0000256" key="1">
    <source>
        <dbReference type="SAM" id="MobiDB-lite"/>
    </source>
</evidence>
<dbReference type="RefSeq" id="WP_371869922.1">
    <property type="nucleotide sequence ID" value="NZ_BLKU01000003.1"/>
</dbReference>
<sequence length="228" mass="23522">MTEQPVAPPPPAVEPVQPSPGPGTSRRRALTAVVLGLSVTGVVVGLVWAWMAPPIHAVVAVTRQGERVHDYLGSESQNFFVAPFLLLGLLGVVAVVAAVLVWQWREHRGPEMVVGLAVGLVAAAAVAAGVGVLLVRLRYGVLDFDTVALASGEHSVTYVVQAPPVFFARKPLQVAATLLSPVATASLVYAVMAAGTARDDLGGYPPVPAVQRENIVTPGPGPAEAAVS</sequence>
<accession>A0ABQ1BM51</accession>
<feature type="region of interest" description="Disordered" evidence="1">
    <location>
        <begin position="1"/>
        <end position="25"/>
    </location>
</feature>
<feature type="transmembrane region" description="Helical" evidence="2">
    <location>
        <begin position="79"/>
        <end position="101"/>
    </location>
</feature>
<dbReference type="Pfam" id="PF10821">
    <property type="entry name" value="DUF2567"/>
    <property type="match status" value="1"/>
</dbReference>
<evidence type="ECO:0000313" key="3">
    <source>
        <dbReference type="EMBL" id="GFG64757.1"/>
    </source>
</evidence>
<dbReference type="Proteomes" id="UP000465306">
    <property type="component" value="Unassembled WGS sequence"/>
</dbReference>